<sequence>MKLEFLKVEKIVETDKGKVIYIPAGGIQFGFKNKIISLKDPLRIGMTHGGSFLNVVRYIDFVVYDDLSIYTTGEIKRESLFGIVSHDEVLLAIHKALEKSCKDVPSFRQLDYNEMFSREFEDNYEKLS</sequence>
<keyword evidence="2" id="KW-1185">Reference proteome</keyword>
<evidence type="ECO:0000313" key="2">
    <source>
        <dbReference type="Proteomes" id="UP000600565"/>
    </source>
</evidence>
<name>A0ABR8XM96_9BACL</name>
<accession>A0ABR8XM96</accession>
<dbReference type="Proteomes" id="UP000600565">
    <property type="component" value="Unassembled WGS sequence"/>
</dbReference>
<protein>
    <submittedName>
        <fullName evidence="1">Molecular chaperone</fullName>
    </submittedName>
</protein>
<reference evidence="1 2" key="1">
    <citation type="submission" date="2020-08" db="EMBL/GenBank/DDBJ databases">
        <title>A Genomic Blueprint of the Chicken Gut Microbiome.</title>
        <authorList>
            <person name="Gilroy R."/>
            <person name="Ravi A."/>
            <person name="Getino M."/>
            <person name="Pursley I."/>
            <person name="Horton D.L."/>
            <person name="Alikhan N.-F."/>
            <person name="Baker D."/>
            <person name="Gharbi K."/>
            <person name="Hall N."/>
            <person name="Watson M."/>
            <person name="Adriaenssens E.M."/>
            <person name="Foster-Nyarko E."/>
            <person name="Jarju S."/>
            <person name="Secka A."/>
            <person name="Antonio M."/>
            <person name="Oren A."/>
            <person name="Chaudhuri R."/>
            <person name="La Ragione R.M."/>
            <person name="Hildebrand F."/>
            <person name="Pallen M.J."/>
        </authorList>
    </citation>
    <scope>NUCLEOTIDE SEQUENCE [LARGE SCALE GENOMIC DNA]</scope>
    <source>
        <strain evidence="1 2">Sa1YVA6</strain>
    </source>
</reference>
<proteinExistence type="predicted"/>
<comment type="caution">
    <text evidence="1">The sequence shown here is derived from an EMBL/GenBank/DDBJ whole genome shotgun (WGS) entry which is preliminary data.</text>
</comment>
<organism evidence="1 2">
    <name type="scientific">Solibacillus merdavium</name>
    <dbReference type="NCBI Taxonomy" id="2762218"/>
    <lineage>
        <taxon>Bacteria</taxon>
        <taxon>Bacillati</taxon>
        <taxon>Bacillota</taxon>
        <taxon>Bacilli</taxon>
        <taxon>Bacillales</taxon>
        <taxon>Caryophanaceae</taxon>
        <taxon>Solibacillus</taxon>
    </lineage>
</organism>
<dbReference type="EMBL" id="JACSPW010000006">
    <property type="protein sequence ID" value="MBD8033064.1"/>
    <property type="molecule type" value="Genomic_DNA"/>
</dbReference>
<dbReference type="RefSeq" id="WP_191703640.1">
    <property type="nucleotide sequence ID" value="NZ_JACSPW010000006.1"/>
</dbReference>
<evidence type="ECO:0000313" key="1">
    <source>
        <dbReference type="EMBL" id="MBD8033064.1"/>
    </source>
</evidence>
<gene>
    <name evidence="1" type="ORF">H9632_08290</name>
</gene>